<name>A0ABY7NT83_9SPHN</name>
<dbReference type="InterPro" id="IPR014136">
    <property type="entry name" value="TraA_Ti"/>
</dbReference>
<dbReference type="InterPro" id="IPR005053">
    <property type="entry name" value="MobA_MobL"/>
</dbReference>
<dbReference type="NCBIfam" id="NF010464">
    <property type="entry name" value="PRK13889.1"/>
    <property type="match status" value="1"/>
</dbReference>
<dbReference type="Pfam" id="PF01443">
    <property type="entry name" value="Viral_helicase1"/>
    <property type="match status" value="1"/>
</dbReference>
<dbReference type="CDD" id="cd18809">
    <property type="entry name" value="SF1_C_RecD"/>
    <property type="match status" value="1"/>
</dbReference>
<organism evidence="5 6">
    <name type="scientific">Sphingomonas abietis</name>
    <dbReference type="NCBI Taxonomy" id="3012344"/>
    <lineage>
        <taxon>Bacteria</taxon>
        <taxon>Pseudomonadati</taxon>
        <taxon>Pseudomonadota</taxon>
        <taxon>Alphaproteobacteria</taxon>
        <taxon>Sphingomonadales</taxon>
        <taxon>Sphingomonadaceae</taxon>
        <taxon>Sphingomonas</taxon>
    </lineage>
</organism>
<accession>A0ABY7NT83</accession>
<evidence type="ECO:0000313" key="6">
    <source>
        <dbReference type="Proteomes" id="UP001210865"/>
    </source>
</evidence>
<dbReference type="RefSeq" id="WP_270079223.1">
    <property type="nucleotide sequence ID" value="NZ_CP115174.1"/>
</dbReference>
<dbReference type="InterPro" id="IPR027417">
    <property type="entry name" value="P-loop_NTPase"/>
</dbReference>
<evidence type="ECO:0000259" key="3">
    <source>
        <dbReference type="Pfam" id="PF01443"/>
    </source>
</evidence>
<dbReference type="Gene3D" id="3.30.930.30">
    <property type="match status" value="1"/>
</dbReference>
<reference evidence="5 6" key="1">
    <citation type="submission" date="2022-12" db="EMBL/GenBank/DDBJ databases">
        <title>Sphingomonas abieness sp. nov., an endophytic bacterium isolated from Abies koreana.</title>
        <authorList>
            <person name="Jiang L."/>
            <person name="Lee J."/>
        </authorList>
    </citation>
    <scope>NUCLEOTIDE SEQUENCE [LARGE SCALE GENOMIC DNA]</scope>
    <source>
        <strain evidence="6">PAMB 00755</strain>
    </source>
</reference>
<keyword evidence="6" id="KW-1185">Reference proteome</keyword>
<proteinExistence type="inferred from homology"/>
<evidence type="ECO:0000256" key="2">
    <source>
        <dbReference type="ARBA" id="ARBA00022971"/>
    </source>
</evidence>
<dbReference type="SUPFAM" id="SSF52540">
    <property type="entry name" value="P-loop containing nucleoside triphosphate hydrolases"/>
    <property type="match status" value="2"/>
</dbReference>
<feature type="domain" description="(+)RNA virus helicase C-terminal" evidence="3">
    <location>
        <begin position="656"/>
        <end position="698"/>
    </location>
</feature>
<evidence type="ECO:0000256" key="1">
    <source>
        <dbReference type="ARBA" id="ARBA00010873"/>
    </source>
</evidence>
<evidence type="ECO:0000259" key="4">
    <source>
        <dbReference type="Pfam" id="PF03389"/>
    </source>
</evidence>
<dbReference type="NCBIfam" id="TIGR02768">
    <property type="entry name" value="TraA_Ti"/>
    <property type="match status" value="1"/>
</dbReference>
<dbReference type="CDD" id="cd17933">
    <property type="entry name" value="DEXSc_RecD-like"/>
    <property type="match status" value="1"/>
</dbReference>
<dbReference type="Pfam" id="PF13604">
    <property type="entry name" value="AAA_30"/>
    <property type="match status" value="1"/>
</dbReference>
<sequence>MAIYHFSVKVISRAAGRSAVAAAAYRSASRLHDQRLDRNHDFSNKAGVVHSEVLLPDGAPEHYADREKLWNDVEAFEKRKDAQLSREVEFAIPREMNQTDGIALARDFVRSEFVDRGMIADLNVHWDVGADGNPKPHAHVMLTMREVGEDGFGQKVRDWNRTENVELWRERWADHVNTRLAELDIDARVDHRSLEAQGIELEPQHKIGPAASRKAERGLESERIEEHAEIARRNGERIIDNPRVALDAITHGQATFTTRDIAVFVHRHSDGKEQYDAAMSAVRRSPELVELGRDGKGEDRCTSREMIEAEQRLQRAAALMAEHKRHRVSDADRSAALARAAERDLLLSGEQRAAFEHVIDADGLGVVVGYAGTGKSAMLGVARDAWEHAGFEVRGAALSGIAAENLENGSGIVSRTIASLEHGWAQGRGLLTAHDVLVIDEAGMVGTRQMERVLSHAADVGAKVVLVGDPQQLQSIEAGAAFRAIHERHGGVEITDVRRQRVDWQRDATRHLATGRTGEAIGAYAERGAVHAAETREQARDDLVERWDRERQAHPGDSRIILTHTNAEVRDLNEAVRSRLRDAGELGDEVAVKVERGERHFASGDRIMFLRNERSLEVKNGTLGTIEKVSEGHMAVRTDDGRSVSFDIKDYAEIDHGYAATIHKAQGMTVDRVHVLATPGLDSHGAYVALSRHRDGVELHYGRDDFADQGRLARTLSRDRAKDMASDYDRAGPAEQFAERRGITIRERVAEIVRNAPEKVRGLFDGLRLPNIDQSRPADIERSNQPPEQTRGIFANFRPAVPAIDPVRAAEAEAERGRRVVIERHARAVSAMWKMEDQGLPVLPHQQVEFGKAREALGVVGKHAVRDIEQAYVRDPALVQEAATGRVQRALQAMRLEAEIRADPERRADRFVETWRKLDRQRHADYTRGDNDAMRHTRDRMGAMARSLERDPQVESILRNRRQALGIEIETGRRLSHDLASSVGIGLGRGRGIGL</sequence>
<dbReference type="Gene3D" id="2.30.30.940">
    <property type="match status" value="1"/>
</dbReference>
<protein>
    <submittedName>
        <fullName evidence="5">Ti-type conjugative transfer relaxase TraA</fullName>
    </submittedName>
</protein>
<feature type="domain" description="MobA/MobL protein" evidence="4">
    <location>
        <begin position="17"/>
        <end position="215"/>
    </location>
</feature>
<comment type="similarity">
    <text evidence="1">Belongs to the MobA/MobL family.</text>
</comment>
<dbReference type="NCBIfam" id="NF041496">
    <property type="entry name" value="MobQ"/>
    <property type="match status" value="1"/>
</dbReference>
<evidence type="ECO:0000313" key="5">
    <source>
        <dbReference type="EMBL" id="WBO24603.1"/>
    </source>
</evidence>
<dbReference type="Proteomes" id="UP001210865">
    <property type="component" value="Chromosome"/>
</dbReference>
<dbReference type="Gene3D" id="3.40.50.300">
    <property type="entry name" value="P-loop containing nucleotide triphosphate hydrolases"/>
    <property type="match status" value="2"/>
</dbReference>
<dbReference type="Pfam" id="PF03389">
    <property type="entry name" value="MobA_MobL"/>
    <property type="match status" value="1"/>
</dbReference>
<keyword evidence="2" id="KW-0184">Conjugation</keyword>
<dbReference type="EMBL" id="CP115174">
    <property type="protein sequence ID" value="WBO24603.1"/>
    <property type="molecule type" value="Genomic_DNA"/>
</dbReference>
<dbReference type="InterPro" id="IPR027351">
    <property type="entry name" value="(+)RNA_virus_helicase_core_dom"/>
</dbReference>
<gene>
    <name evidence="5" type="primary">traA</name>
    <name evidence="5" type="ORF">PBT88_09780</name>
</gene>